<evidence type="ECO:0000256" key="3">
    <source>
        <dbReference type="SAM" id="Phobius"/>
    </source>
</evidence>
<comment type="caution">
    <text evidence="4">The sequence shown here is derived from an EMBL/GenBank/DDBJ whole genome shotgun (WGS) entry which is preliminary data.</text>
</comment>
<evidence type="ECO:0000313" key="5">
    <source>
        <dbReference type="Proteomes" id="UP000762676"/>
    </source>
</evidence>
<evidence type="ECO:0000256" key="1">
    <source>
        <dbReference type="ARBA" id="ARBA00006484"/>
    </source>
</evidence>
<keyword evidence="3" id="KW-1133">Transmembrane helix</keyword>
<dbReference type="PANTHER" id="PTHR43115:SF4">
    <property type="entry name" value="DEHYDROGENASE_REDUCTASE SDR FAMILY MEMBER 11"/>
    <property type="match status" value="1"/>
</dbReference>
<feature type="transmembrane region" description="Helical" evidence="3">
    <location>
        <begin position="6"/>
        <end position="30"/>
    </location>
</feature>
<comment type="similarity">
    <text evidence="1">Belongs to the short-chain dehydrogenases/reductases (SDR) family.</text>
</comment>
<accession>A0AAV4GWG1</accession>
<dbReference type="Gene3D" id="3.40.50.720">
    <property type="entry name" value="NAD(P)-binding Rossmann-like Domain"/>
    <property type="match status" value="1"/>
</dbReference>
<dbReference type="InterPro" id="IPR002347">
    <property type="entry name" value="SDR_fam"/>
</dbReference>
<evidence type="ECO:0000313" key="4">
    <source>
        <dbReference type="EMBL" id="GFR88980.1"/>
    </source>
</evidence>
<name>A0AAV4GWG1_9GAST</name>
<keyword evidence="3" id="KW-0812">Transmembrane</keyword>
<gene>
    <name evidence="4" type="ORF">ElyMa_004267700</name>
</gene>
<reference evidence="4 5" key="1">
    <citation type="journal article" date="2021" name="Elife">
        <title>Chloroplast acquisition without the gene transfer in kleptoplastic sea slugs, Plakobranchus ocellatus.</title>
        <authorList>
            <person name="Maeda T."/>
            <person name="Takahashi S."/>
            <person name="Yoshida T."/>
            <person name="Shimamura S."/>
            <person name="Takaki Y."/>
            <person name="Nagai Y."/>
            <person name="Toyoda A."/>
            <person name="Suzuki Y."/>
            <person name="Arimoto A."/>
            <person name="Ishii H."/>
            <person name="Satoh N."/>
            <person name="Nishiyama T."/>
            <person name="Hasebe M."/>
            <person name="Maruyama T."/>
            <person name="Minagawa J."/>
            <person name="Obokata J."/>
            <person name="Shigenobu S."/>
        </authorList>
    </citation>
    <scope>NUCLEOTIDE SEQUENCE [LARGE SCALE GENOMIC DNA]</scope>
</reference>
<keyword evidence="3" id="KW-0472">Membrane</keyword>
<dbReference type="SUPFAM" id="SSF51735">
    <property type="entry name" value="NAD(P)-binding Rossmann-fold domains"/>
    <property type="match status" value="1"/>
</dbReference>
<proteinExistence type="inferred from homology"/>
<evidence type="ECO:0000256" key="2">
    <source>
        <dbReference type="ARBA" id="ARBA00023002"/>
    </source>
</evidence>
<keyword evidence="5" id="KW-1185">Reference proteome</keyword>
<dbReference type="EMBL" id="BMAT01008590">
    <property type="protein sequence ID" value="GFR88980.1"/>
    <property type="molecule type" value="Genomic_DNA"/>
</dbReference>
<sequence length="133" mass="14322">VVVVVAVVVVVVVVLLLSFFFLMLLLCIFFRGGFTGVAVYCGTKFFGEGVSESLRQEVAKYNVKVTTIQPGYVALDGPERPVKDAEAHALCSPPADLEVLQPEDIAQAVLYAVTQPRCVAVNQMLVQPVGQPL</sequence>
<feature type="non-terminal residue" evidence="4">
    <location>
        <position position="1"/>
    </location>
</feature>
<dbReference type="Proteomes" id="UP000762676">
    <property type="component" value="Unassembled WGS sequence"/>
</dbReference>
<keyword evidence="2" id="KW-0560">Oxidoreductase</keyword>
<dbReference type="GO" id="GO:0016491">
    <property type="term" value="F:oxidoreductase activity"/>
    <property type="evidence" value="ECO:0007669"/>
    <property type="project" value="UniProtKB-KW"/>
</dbReference>
<dbReference type="PANTHER" id="PTHR43115">
    <property type="entry name" value="DEHYDROGENASE/REDUCTASE SDR FAMILY MEMBER 11"/>
    <property type="match status" value="1"/>
</dbReference>
<organism evidence="4 5">
    <name type="scientific">Elysia marginata</name>
    <dbReference type="NCBI Taxonomy" id="1093978"/>
    <lineage>
        <taxon>Eukaryota</taxon>
        <taxon>Metazoa</taxon>
        <taxon>Spiralia</taxon>
        <taxon>Lophotrochozoa</taxon>
        <taxon>Mollusca</taxon>
        <taxon>Gastropoda</taxon>
        <taxon>Heterobranchia</taxon>
        <taxon>Euthyneura</taxon>
        <taxon>Panpulmonata</taxon>
        <taxon>Sacoglossa</taxon>
        <taxon>Placobranchoidea</taxon>
        <taxon>Plakobranchidae</taxon>
        <taxon>Elysia</taxon>
    </lineage>
</organism>
<protein>
    <submittedName>
        <fullName evidence="4">Linear gramicidin synthetase subunit D</fullName>
    </submittedName>
</protein>
<dbReference type="AlphaFoldDB" id="A0AAV4GWG1"/>
<dbReference type="Pfam" id="PF00106">
    <property type="entry name" value="adh_short"/>
    <property type="match status" value="1"/>
</dbReference>
<dbReference type="InterPro" id="IPR036291">
    <property type="entry name" value="NAD(P)-bd_dom_sf"/>
</dbReference>